<dbReference type="AlphaFoldDB" id="A0A8X6MG81"/>
<comment type="caution">
    <text evidence="1">The sequence shown here is derived from an EMBL/GenBank/DDBJ whole genome shotgun (WGS) entry which is preliminary data.</text>
</comment>
<protein>
    <submittedName>
        <fullName evidence="1">Uncharacterized protein</fullName>
    </submittedName>
</protein>
<dbReference type="Proteomes" id="UP000886998">
    <property type="component" value="Unassembled WGS sequence"/>
</dbReference>
<evidence type="ECO:0000313" key="1">
    <source>
        <dbReference type="EMBL" id="GFS50351.1"/>
    </source>
</evidence>
<accession>A0A8X6MG81</accession>
<name>A0A8X6MG81_9ARAC</name>
<dbReference type="EMBL" id="BMAV01026439">
    <property type="protein sequence ID" value="GFS50351.1"/>
    <property type="molecule type" value="Genomic_DNA"/>
</dbReference>
<reference evidence="1" key="1">
    <citation type="submission" date="2020-08" db="EMBL/GenBank/DDBJ databases">
        <title>Multicomponent nature underlies the extraordinary mechanical properties of spider dragline silk.</title>
        <authorList>
            <person name="Kono N."/>
            <person name="Nakamura H."/>
            <person name="Mori M."/>
            <person name="Yoshida Y."/>
            <person name="Ohtoshi R."/>
            <person name="Malay A.D."/>
            <person name="Moran D.A.P."/>
            <person name="Tomita M."/>
            <person name="Numata K."/>
            <person name="Arakawa K."/>
        </authorList>
    </citation>
    <scope>NUCLEOTIDE SEQUENCE</scope>
</reference>
<sequence>MERHRGMTAKQPSADFTAASGTMIQIQTEYRGVAEGVPYARKLKKCVPLTQLNNRTRIFLSHEHHFRKIMTGTMTSSVRNRKSESGTLSG</sequence>
<gene>
    <name evidence="1" type="ORF">TNIN_242051</name>
</gene>
<evidence type="ECO:0000313" key="2">
    <source>
        <dbReference type="Proteomes" id="UP000886998"/>
    </source>
</evidence>
<keyword evidence="2" id="KW-1185">Reference proteome</keyword>
<organism evidence="1 2">
    <name type="scientific">Trichonephila inaurata madagascariensis</name>
    <dbReference type="NCBI Taxonomy" id="2747483"/>
    <lineage>
        <taxon>Eukaryota</taxon>
        <taxon>Metazoa</taxon>
        <taxon>Ecdysozoa</taxon>
        <taxon>Arthropoda</taxon>
        <taxon>Chelicerata</taxon>
        <taxon>Arachnida</taxon>
        <taxon>Araneae</taxon>
        <taxon>Araneomorphae</taxon>
        <taxon>Entelegynae</taxon>
        <taxon>Araneoidea</taxon>
        <taxon>Nephilidae</taxon>
        <taxon>Trichonephila</taxon>
        <taxon>Trichonephila inaurata</taxon>
    </lineage>
</organism>
<proteinExistence type="predicted"/>